<evidence type="ECO:0000256" key="9">
    <source>
        <dbReference type="ARBA" id="ARBA00022801"/>
    </source>
</evidence>
<reference evidence="12 13" key="1">
    <citation type="submission" date="2019-01" db="EMBL/GenBank/DDBJ databases">
        <title>Genomes sequencing and comparative genomics of infectious freshwater microsporidia, Cucumispora dikerogammari and Thelohania contejeani.</title>
        <authorList>
            <person name="Cormier A."/>
            <person name="Giraud I."/>
            <person name="Wattier R."/>
            <person name="Teixeira M."/>
            <person name="Grandjean F."/>
            <person name="Rigaud T."/>
            <person name="Cordaux R."/>
        </authorList>
    </citation>
    <scope>NUCLEOTIDE SEQUENCE [LARGE SCALE GENOMIC DNA]</scope>
    <source>
        <strain evidence="12">T1</strain>
        <tissue evidence="12">Spores</tissue>
    </source>
</reference>
<dbReference type="InterPro" id="IPR047151">
    <property type="entry name" value="RNZ2-like"/>
</dbReference>
<dbReference type="PANTHER" id="PTHR12553:SF49">
    <property type="entry name" value="ZINC PHOSPHODIESTERASE ELAC PROTEIN 2"/>
    <property type="match status" value="1"/>
</dbReference>
<gene>
    <name evidence="12" type="primary">RNaseZ</name>
    <name evidence="12" type="ORF">TCON_2270</name>
</gene>
<evidence type="ECO:0000256" key="7">
    <source>
        <dbReference type="ARBA" id="ARBA00022723"/>
    </source>
</evidence>
<organism evidence="12 13">
    <name type="scientific">Astathelohania contejeani</name>
    <dbReference type="NCBI Taxonomy" id="164912"/>
    <lineage>
        <taxon>Eukaryota</taxon>
        <taxon>Fungi</taxon>
        <taxon>Fungi incertae sedis</taxon>
        <taxon>Microsporidia</taxon>
        <taxon>Astathelohaniidae</taxon>
        <taxon>Astathelohania</taxon>
    </lineage>
</organism>
<keyword evidence="10" id="KW-0862">Zinc</keyword>
<dbReference type="InterPro" id="IPR036866">
    <property type="entry name" value="RibonucZ/Hydroxyglut_hydro"/>
</dbReference>
<evidence type="ECO:0000256" key="2">
    <source>
        <dbReference type="ARBA" id="ARBA00001947"/>
    </source>
</evidence>
<evidence type="ECO:0000256" key="10">
    <source>
        <dbReference type="ARBA" id="ARBA00022833"/>
    </source>
</evidence>
<feature type="domain" description="Metallo-beta-lactamase" evidence="11">
    <location>
        <begin position="334"/>
        <end position="503"/>
    </location>
</feature>
<evidence type="ECO:0000256" key="8">
    <source>
        <dbReference type="ARBA" id="ARBA00022759"/>
    </source>
</evidence>
<keyword evidence="7" id="KW-0479">Metal-binding</keyword>
<keyword evidence="6" id="KW-0540">Nuclease</keyword>
<keyword evidence="8" id="KW-0255">Endonuclease</keyword>
<dbReference type="Gene3D" id="3.60.15.10">
    <property type="entry name" value="Ribonuclease Z/Hydroxyacylglutathione hydrolase-like"/>
    <property type="match status" value="2"/>
</dbReference>
<evidence type="ECO:0000256" key="4">
    <source>
        <dbReference type="ARBA" id="ARBA00012477"/>
    </source>
</evidence>
<proteinExistence type="inferred from homology"/>
<evidence type="ECO:0000256" key="1">
    <source>
        <dbReference type="ARBA" id="ARBA00000402"/>
    </source>
</evidence>
<dbReference type="InterPro" id="IPR027794">
    <property type="entry name" value="tRNase_Z_dom"/>
</dbReference>
<dbReference type="EC" id="3.1.26.11" evidence="4"/>
<comment type="catalytic activity">
    <reaction evidence="1">
        <text>Endonucleolytic cleavage of RNA, removing extra 3' nucleotides from tRNA precursor, generating 3' termini of tRNAs. A 3'-hydroxy group is left at the tRNA terminus and a 5'-phosphoryl group is left at the trailer molecule.</text>
        <dbReference type="EC" id="3.1.26.11"/>
    </reaction>
</comment>
<comment type="similarity">
    <text evidence="3">Belongs to the RNase Z family.</text>
</comment>
<dbReference type="Pfam" id="PF12706">
    <property type="entry name" value="Lactamase_B_2"/>
    <property type="match status" value="1"/>
</dbReference>
<dbReference type="CDD" id="cd07718">
    <property type="entry name" value="RNaseZ_ELAC1_ELAC2-C-term-like_MBL-fold"/>
    <property type="match status" value="1"/>
</dbReference>
<dbReference type="PANTHER" id="PTHR12553">
    <property type="entry name" value="ZINC PHOSPHODIESTERASE ELAC PROTEIN 2"/>
    <property type="match status" value="1"/>
</dbReference>
<keyword evidence="9" id="KW-0378">Hydrolase</keyword>
<evidence type="ECO:0000313" key="13">
    <source>
        <dbReference type="Proteomes" id="UP001516464"/>
    </source>
</evidence>
<keyword evidence="5" id="KW-0819">tRNA processing</keyword>
<evidence type="ECO:0000259" key="11">
    <source>
        <dbReference type="SMART" id="SM00849"/>
    </source>
</evidence>
<accession>A0ABQ7HWJ8</accession>
<evidence type="ECO:0000313" key="12">
    <source>
        <dbReference type="EMBL" id="KAF7682502.1"/>
    </source>
</evidence>
<dbReference type="SMART" id="SM00849">
    <property type="entry name" value="Lactamase_B"/>
    <property type="match status" value="1"/>
</dbReference>
<dbReference type="Proteomes" id="UP001516464">
    <property type="component" value="Unassembled WGS sequence"/>
</dbReference>
<evidence type="ECO:0000256" key="3">
    <source>
        <dbReference type="ARBA" id="ARBA00007823"/>
    </source>
</evidence>
<comment type="caution">
    <text evidence="12">The sequence shown here is derived from an EMBL/GenBank/DDBJ whole genome shotgun (WGS) entry which is preliminary data.</text>
</comment>
<evidence type="ECO:0000256" key="6">
    <source>
        <dbReference type="ARBA" id="ARBA00022722"/>
    </source>
</evidence>
<dbReference type="InterPro" id="IPR001279">
    <property type="entry name" value="Metallo-B-lactamas"/>
</dbReference>
<evidence type="ECO:0000256" key="5">
    <source>
        <dbReference type="ARBA" id="ARBA00022694"/>
    </source>
</evidence>
<sequence length="574" mass="66015">MAFHFQYLATRSGKALLLFFDNKRYLFGCFEGLQRYSIEANFKLNSLDAIFLFSKLDIPGFLGLFLTISDMGKKHIDLVGVPELTQIIKSADLFLNRRDISYKLYSECYNDSFIYASAIKINGTLNFIVKLPAIKGKFLIEKIKKYNIPPRLYSLLTNRKTVVWDGIKYNGNDFMEDDIIPGMVSILNCESQFDILEQEIRKILKINNLDISDKTHIILCFNKKCKEHFSKYCSNIYMLEECDTVEYVSFYNIQSELNKLNKNYLMPANLPSLEMKNKYLKPKDKLCYEKKGYLVKRNENVYPQIGYKPDYESTGKPKVIFLGTGAAIPNKYRNVSAIIYETKELLALLDCGEDTLGQIKRIYGNKTNQMLSKLKVIFITHSHADHHLGVAGILKSLNHTIAVIGPRNLIDYLKYFHNTEYFVTVGKKCSFQIAPDLLLTACRVRHCNDSYGVRIDHKNISIAYSGDSRPSLEFATLSQGTDLMIHECTFTDDLKDKAIISNHSTISEAIEIFTVSNSKKLILTHFSQRYSKCIELHKDIILAFDFFSYEIGSEVNMKNINEYFSKLVSKKYAL</sequence>
<dbReference type="EMBL" id="SBIQ01000241">
    <property type="protein sequence ID" value="KAF7682502.1"/>
    <property type="molecule type" value="Genomic_DNA"/>
</dbReference>
<comment type="cofactor">
    <cofactor evidence="2">
        <name>Zn(2+)</name>
        <dbReference type="ChEBI" id="CHEBI:29105"/>
    </cofactor>
</comment>
<keyword evidence="13" id="KW-1185">Reference proteome</keyword>
<name>A0ABQ7HWJ8_9MICR</name>
<dbReference type="Pfam" id="PF13691">
    <property type="entry name" value="Lactamase_B_4"/>
    <property type="match status" value="1"/>
</dbReference>
<protein>
    <recommendedName>
        <fullName evidence="4">ribonuclease Z</fullName>
        <ecNumber evidence="4">3.1.26.11</ecNumber>
    </recommendedName>
</protein>
<dbReference type="SUPFAM" id="SSF56281">
    <property type="entry name" value="Metallo-hydrolase/oxidoreductase"/>
    <property type="match status" value="2"/>
</dbReference>